<dbReference type="SUPFAM" id="SSF55797">
    <property type="entry name" value="PR-1-like"/>
    <property type="match status" value="1"/>
</dbReference>
<accession>A0AAI8MEL5</accession>
<dbReference type="PANTHER" id="PTHR31157:SF1">
    <property type="entry name" value="SCP DOMAIN-CONTAINING PROTEIN"/>
    <property type="match status" value="1"/>
</dbReference>
<dbReference type="PANTHER" id="PTHR31157">
    <property type="entry name" value="SCP DOMAIN-CONTAINING PROTEIN"/>
    <property type="match status" value="1"/>
</dbReference>
<dbReference type="AlphaFoldDB" id="A0AAI8MEL5"/>
<reference evidence="2 3" key="1">
    <citation type="journal article" date="2012" name="Microbes Environ.">
        <title>Complete genome sequence of Bradyrhizobium sp. S23321: insights into symbiosis evolution in soil oligotrophs.</title>
        <authorList>
            <person name="Okubo T."/>
            <person name="Tsukui T."/>
            <person name="Maita H."/>
            <person name="Okamoto S."/>
            <person name="Oshima K."/>
            <person name="Fujisawa T."/>
            <person name="Saito A."/>
            <person name="Futamata H."/>
            <person name="Hattori R."/>
            <person name="Shimomura Y."/>
            <person name="Haruta S."/>
            <person name="Morimoto S."/>
            <person name="Wang Y."/>
            <person name="Sakai Y."/>
            <person name="Hattori M."/>
            <person name="Aizawa S."/>
            <person name="Nagashima K.V.P."/>
            <person name="Masuda S."/>
            <person name="Hattori T."/>
            <person name="Yamashita A."/>
            <person name="Bao Z."/>
            <person name="Hayatsu M."/>
            <person name="Kajiya-Kanegae H."/>
            <person name="Yoshinaga I."/>
            <person name="Sakamoto K."/>
            <person name="Toyota K."/>
            <person name="Nakao M."/>
            <person name="Kohara M."/>
            <person name="Anda M."/>
            <person name="Niwa R."/>
            <person name="Jung-Hwan P."/>
            <person name="Sameshima-Saito R."/>
            <person name="Tokuda S."/>
            <person name="Yamamoto S."/>
            <person name="Yamamoto S."/>
            <person name="Yokoyama T."/>
            <person name="Akutsu T."/>
            <person name="Nakamura Y."/>
            <person name="Nakahira-Yanaka Y."/>
            <person name="Takada Hoshino Y."/>
            <person name="Hirakawa H."/>
            <person name="Mitsui H."/>
            <person name="Terasawa K."/>
            <person name="Itakura M."/>
            <person name="Sato S."/>
            <person name="Ikeda-Ohtsubo W."/>
            <person name="Sakakura N."/>
            <person name="Kaminuma E."/>
            <person name="Minamisawa K."/>
        </authorList>
    </citation>
    <scope>NUCLEOTIDE SEQUENCE [LARGE SCALE GENOMIC DNA]</scope>
    <source>
        <strain evidence="2 3">S23321</strain>
    </source>
</reference>
<dbReference type="InterPro" id="IPR035940">
    <property type="entry name" value="CAP_sf"/>
</dbReference>
<dbReference type="EMBL" id="AP012279">
    <property type="protein sequence ID" value="BAL76632.1"/>
    <property type="molecule type" value="Genomic_DNA"/>
</dbReference>
<dbReference type="CDD" id="cd05379">
    <property type="entry name" value="CAP_bacterial"/>
    <property type="match status" value="1"/>
</dbReference>
<evidence type="ECO:0000313" key="3">
    <source>
        <dbReference type="Proteomes" id="UP000007886"/>
    </source>
</evidence>
<feature type="domain" description="SCP" evidence="1">
    <location>
        <begin position="40"/>
        <end position="149"/>
    </location>
</feature>
<proteinExistence type="predicted"/>
<sequence length="196" mass="20897">MRLGGLMGIQGTTHRVLGGMIAGLVLLAAAPAMAESPAELISSFRLKHGEVRVVRDATLDRIAMDQARAMAAKDDLSHDALGPFNRRVAPAGAGRAAENIAYGYDNFEKTLGQWIDSSGHRKNLLLHNASRVGIANARNASGKRTYWAMVIAGDYEPKKGKGKKDTEPLVAVKREAAPASKPKSSSCHVKLLGLCI</sequence>
<gene>
    <name evidence="2" type="ORF">S23_34310</name>
</gene>
<dbReference type="KEGG" id="brs:S23_34310"/>
<protein>
    <recommendedName>
        <fullName evidence="1">SCP domain-containing protein</fullName>
    </recommendedName>
</protein>
<evidence type="ECO:0000313" key="2">
    <source>
        <dbReference type="EMBL" id="BAL76632.1"/>
    </source>
</evidence>
<evidence type="ECO:0000259" key="1">
    <source>
        <dbReference type="Pfam" id="PF00188"/>
    </source>
</evidence>
<dbReference type="Proteomes" id="UP000007886">
    <property type="component" value="Chromosome"/>
</dbReference>
<organism evidence="2 3">
    <name type="scientific">Bradyrhizobium cosmicum</name>
    <dbReference type="NCBI Taxonomy" id="1404864"/>
    <lineage>
        <taxon>Bacteria</taxon>
        <taxon>Pseudomonadati</taxon>
        <taxon>Pseudomonadota</taxon>
        <taxon>Alphaproteobacteria</taxon>
        <taxon>Hyphomicrobiales</taxon>
        <taxon>Nitrobacteraceae</taxon>
        <taxon>Bradyrhizobium</taxon>
    </lineage>
</organism>
<keyword evidence="3" id="KW-1185">Reference proteome</keyword>
<dbReference type="InterPro" id="IPR014044">
    <property type="entry name" value="CAP_dom"/>
</dbReference>
<dbReference type="Gene3D" id="3.40.33.10">
    <property type="entry name" value="CAP"/>
    <property type="match status" value="1"/>
</dbReference>
<dbReference type="Pfam" id="PF00188">
    <property type="entry name" value="CAP"/>
    <property type="match status" value="1"/>
</dbReference>
<name>A0AAI8MEL5_9BRAD</name>